<reference evidence="9 10" key="1">
    <citation type="journal article" date="2005" name="Science">
        <title>Genome sequence of the PCE-dechlorinating bacterium Dehalococcoides ethenogenes.</title>
        <authorList>
            <person name="Seshadri R."/>
            <person name="Adrian L."/>
            <person name="Fouts D.E."/>
            <person name="Eisen J.A."/>
            <person name="Phillippy A.M."/>
            <person name="Methe B.A."/>
            <person name="Ward N.L."/>
            <person name="Nelson W.C."/>
            <person name="Deboy R.T."/>
            <person name="Khouri H.M."/>
            <person name="Kolonay J.F."/>
            <person name="Dodson R.J."/>
            <person name="Daugherty S.C."/>
            <person name="Brinkac L.M."/>
            <person name="Sullivan S.A."/>
            <person name="Madupu R."/>
            <person name="Nelson K.E."/>
            <person name="Kang K.H."/>
            <person name="Impraim M."/>
            <person name="Tran K."/>
            <person name="Robinson J.M."/>
            <person name="Forberger H.A."/>
            <person name="Fraser C.M."/>
            <person name="Zinder S.H."/>
            <person name="Heidelberg J.F."/>
        </authorList>
    </citation>
    <scope>NUCLEOTIDE SEQUENCE [LARGE SCALE GENOMIC DNA]</scope>
    <source>
        <strain evidence="10">ATCC BAA-2266 / KCTC 15142 / 195</strain>
    </source>
</reference>
<keyword evidence="10" id="KW-1185">Reference proteome</keyword>
<dbReference type="GO" id="GO:0016020">
    <property type="term" value="C:membrane"/>
    <property type="evidence" value="ECO:0007669"/>
    <property type="project" value="TreeGrafter"/>
</dbReference>
<dbReference type="Pfam" id="PF00707">
    <property type="entry name" value="IF3_C"/>
    <property type="match status" value="1"/>
</dbReference>
<dbReference type="FunCoup" id="Q3Z8G3">
    <property type="interactions" value="319"/>
</dbReference>
<dbReference type="InterPro" id="IPR019815">
    <property type="entry name" value="Translation_initiation_fac_3_C"/>
</dbReference>
<comment type="similarity">
    <text evidence="1 4 6">Belongs to the IF-3 family.</text>
</comment>
<dbReference type="SUPFAM" id="SSF55200">
    <property type="entry name" value="Translation initiation factor IF3, C-terminal domain"/>
    <property type="match status" value="1"/>
</dbReference>
<dbReference type="InterPro" id="IPR036788">
    <property type="entry name" value="T_IF-3_C_sf"/>
</dbReference>
<evidence type="ECO:0000256" key="2">
    <source>
        <dbReference type="ARBA" id="ARBA00022540"/>
    </source>
</evidence>
<dbReference type="InterPro" id="IPR001288">
    <property type="entry name" value="Translation_initiation_fac_3"/>
</dbReference>
<evidence type="ECO:0000256" key="5">
    <source>
        <dbReference type="NCBIfam" id="TIGR00168"/>
    </source>
</evidence>
<dbReference type="Proteomes" id="UP000008289">
    <property type="component" value="Chromosome"/>
</dbReference>
<dbReference type="InterPro" id="IPR019814">
    <property type="entry name" value="Translation_initiation_fac_3_N"/>
</dbReference>
<evidence type="ECO:0000256" key="4">
    <source>
        <dbReference type="HAMAP-Rule" id="MF_00080"/>
    </source>
</evidence>
<dbReference type="InterPro" id="IPR019813">
    <property type="entry name" value="Translation_initiation_fac3_CS"/>
</dbReference>
<name>Q3Z8G3_DEHM1</name>
<dbReference type="GO" id="GO:0043022">
    <property type="term" value="F:ribosome binding"/>
    <property type="evidence" value="ECO:0007669"/>
    <property type="project" value="TreeGrafter"/>
</dbReference>
<dbReference type="eggNOG" id="COG0290">
    <property type="taxonomic scope" value="Bacteria"/>
</dbReference>
<dbReference type="PANTHER" id="PTHR10938">
    <property type="entry name" value="TRANSLATION INITIATION FACTOR IF-3"/>
    <property type="match status" value="1"/>
</dbReference>
<dbReference type="GO" id="GO:0032790">
    <property type="term" value="P:ribosome disassembly"/>
    <property type="evidence" value="ECO:0007669"/>
    <property type="project" value="TreeGrafter"/>
</dbReference>
<organism evidence="9 10">
    <name type="scientific">Dehalococcoides mccartyi (strain ATCC BAA-2266 / KCTC 15142 / 195)</name>
    <name type="common">Dehalococcoides ethenogenes (strain 195)</name>
    <dbReference type="NCBI Taxonomy" id="243164"/>
    <lineage>
        <taxon>Bacteria</taxon>
        <taxon>Bacillati</taxon>
        <taxon>Chloroflexota</taxon>
        <taxon>Dehalococcoidia</taxon>
        <taxon>Dehalococcoidales</taxon>
        <taxon>Dehalococcoidaceae</taxon>
        <taxon>Dehalococcoides</taxon>
    </lineage>
</organism>
<dbReference type="HOGENOM" id="CLU_054919_3_2_0"/>
<dbReference type="PROSITE" id="PS00938">
    <property type="entry name" value="IF3"/>
    <property type="match status" value="1"/>
</dbReference>
<dbReference type="EMBL" id="CP000027">
    <property type="protein sequence ID" value="AAW39978.1"/>
    <property type="molecule type" value="Genomic_DNA"/>
</dbReference>
<comment type="function">
    <text evidence="4 6">IF-3 binds to the 30S ribosomal subunit and shifts the equilibrium between 70S ribosomes and their 50S and 30S subunits in favor of the free subunits, thus enhancing the availability of 30S subunits on which protein synthesis initiation begins.</text>
</comment>
<dbReference type="SUPFAM" id="SSF54364">
    <property type="entry name" value="Translation initiation factor IF3, N-terminal domain"/>
    <property type="match status" value="1"/>
</dbReference>
<dbReference type="Gene3D" id="3.30.110.10">
    <property type="entry name" value="Translation initiation factor 3 (IF-3), C-terminal domain"/>
    <property type="match status" value="1"/>
</dbReference>
<evidence type="ECO:0000256" key="6">
    <source>
        <dbReference type="RuleBase" id="RU000646"/>
    </source>
</evidence>
<dbReference type="GO" id="GO:0005829">
    <property type="term" value="C:cytosol"/>
    <property type="evidence" value="ECO:0007669"/>
    <property type="project" value="TreeGrafter"/>
</dbReference>
<comment type="subcellular location">
    <subcellularLocation>
        <location evidence="4 6">Cytoplasm</location>
    </subcellularLocation>
</comment>
<feature type="domain" description="Translation initiation factor 3 C-terminal" evidence="7">
    <location>
        <begin position="68"/>
        <end position="151"/>
    </location>
</feature>
<dbReference type="InParanoid" id="Q3Z8G3"/>
<comment type="subunit">
    <text evidence="4 6">Monomer.</text>
</comment>
<evidence type="ECO:0000256" key="3">
    <source>
        <dbReference type="ARBA" id="ARBA00022917"/>
    </source>
</evidence>
<evidence type="ECO:0000259" key="8">
    <source>
        <dbReference type="Pfam" id="PF05198"/>
    </source>
</evidence>
<dbReference type="InterPro" id="IPR036787">
    <property type="entry name" value="T_IF-3_N_sf"/>
</dbReference>
<dbReference type="KEGG" id="det:DET0752"/>
<proteinExistence type="inferred from homology"/>
<keyword evidence="2 4" id="KW-0396">Initiation factor</keyword>
<dbReference type="HAMAP" id="MF_00080">
    <property type="entry name" value="IF_3"/>
    <property type="match status" value="1"/>
</dbReference>
<sequence>MVGDKGEQLGILPILQAREQARKINLDLVEVAPTAVPPVCRLMDYGKYRFEQTKKDREAKKTQKVSLLKEIRVRPKIGEHDFDAKARSARKQLECGDKVKLTVMFRGREITHAELGLKLLKKMADSLTDIATIEGQPSLLGSRMHLTLLPKAPAKATKVKEGQETANA</sequence>
<dbReference type="Gene3D" id="3.10.20.80">
    <property type="entry name" value="Translation initiation factor 3 (IF-3), N-terminal domain"/>
    <property type="match status" value="1"/>
</dbReference>
<accession>Q3Z8G3</accession>
<evidence type="ECO:0000313" key="10">
    <source>
        <dbReference type="Proteomes" id="UP000008289"/>
    </source>
</evidence>
<feature type="domain" description="Translation initiation factor 3 N-terminal" evidence="8">
    <location>
        <begin position="2"/>
        <end position="59"/>
    </location>
</feature>
<protein>
    <recommendedName>
        <fullName evidence="4 5">Translation initiation factor IF-3</fullName>
    </recommendedName>
</protein>
<dbReference type="Pfam" id="PF05198">
    <property type="entry name" value="IF3_N"/>
    <property type="match status" value="1"/>
</dbReference>
<dbReference type="STRING" id="243164.DET0752"/>
<gene>
    <name evidence="4 9" type="primary">infC</name>
    <name evidence="9" type="ordered locus">DET0752</name>
</gene>
<keyword evidence="3 4" id="KW-0648">Protein biosynthesis</keyword>
<dbReference type="AlphaFoldDB" id="Q3Z8G3"/>
<dbReference type="FunFam" id="3.30.110.10:FF:000001">
    <property type="entry name" value="Translation initiation factor IF-3"/>
    <property type="match status" value="1"/>
</dbReference>
<evidence type="ECO:0000259" key="7">
    <source>
        <dbReference type="Pfam" id="PF00707"/>
    </source>
</evidence>
<evidence type="ECO:0000313" key="9">
    <source>
        <dbReference type="EMBL" id="AAW39978.1"/>
    </source>
</evidence>
<dbReference type="NCBIfam" id="TIGR00168">
    <property type="entry name" value="infC"/>
    <property type="match status" value="1"/>
</dbReference>
<dbReference type="PANTHER" id="PTHR10938:SF0">
    <property type="entry name" value="TRANSLATION INITIATION FACTOR IF-3, MITOCHONDRIAL"/>
    <property type="match status" value="1"/>
</dbReference>
<dbReference type="GO" id="GO:0003743">
    <property type="term" value="F:translation initiation factor activity"/>
    <property type="evidence" value="ECO:0007669"/>
    <property type="project" value="UniProtKB-UniRule"/>
</dbReference>
<evidence type="ECO:0000256" key="1">
    <source>
        <dbReference type="ARBA" id="ARBA00005439"/>
    </source>
</evidence>
<keyword evidence="4" id="KW-0963">Cytoplasm</keyword>